<comment type="caution">
    <text evidence="2">The sequence shown here is derived from an EMBL/GenBank/DDBJ whole genome shotgun (WGS) entry which is preliminary data.</text>
</comment>
<dbReference type="Proteomes" id="UP000680714">
    <property type="component" value="Unassembled WGS sequence"/>
</dbReference>
<gene>
    <name evidence="2" type="ORF">KEC16_11320</name>
</gene>
<dbReference type="PANTHER" id="PTHR46211">
    <property type="entry name" value="GLYCEROPHOSPHORYL DIESTER PHOSPHODIESTERASE"/>
    <property type="match status" value="1"/>
</dbReference>
<keyword evidence="3" id="KW-1185">Reference proteome</keyword>
<evidence type="ECO:0000259" key="1">
    <source>
        <dbReference type="PROSITE" id="PS51704"/>
    </source>
</evidence>
<evidence type="ECO:0000313" key="3">
    <source>
        <dbReference type="Proteomes" id="UP000680714"/>
    </source>
</evidence>
<dbReference type="SUPFAM" id="SSF51695">
    <property type="entry name" value="PLC-like phosphodiesterases"/>
    <property type="match status" value="1"/>
</dbReference>
<dbReference type="PANTHER" id="PTHR46211:SF1">
    <property type="entry name" value="GLYCEROPHOSPHODIESTER PHOSPHODIESTERASE, CYTOPLASMIC"/>
    <property type="match status" value="1"/>
</dbReference>
<dbReference type="RefSeq" id="WP_211548927.1">
    <property type="nucleotide sequence ID" value="NZ_JAGTUF010000010.1"/>
</dbReference>
<name>A0ABS5ID01_9PROT</name>
<reference evidence="2 3" key="1">
    <citation type="submission" date="2021-04" db="EMBL/GenBank/DDBJ databases">
        <title>Magnetospirillum sulfuroxidans sp. nov., a facultative chemolithoautotrophic sulfur-oxidizing alphaproteobacterium isolated from freshwater sediment and proposals for Paramagetospirillum gen. nov., and Magnetospirillaceae fam. nov.</title>
        <authorList>
            <person name="Koziaeva V."/>
            <person name="Geelhoed J.S."/>
            <person name="Sorokin D.Y."/>
            <person name="Grouzdev D.S."/>
        </authorList>
    </citation>
    <scope>NUCLEOTIDE SEQUENCE [LARGE SCALE GENOMIC DNA]</scope>
    <source>
        <strain evidence="2 3">J10</strain>
    </source>
</reference>
<dbReference type="Pfam" id="PF03009">
    <property type="entry name" value="GDPD"/>
    <property type="match status" value="1"/>
</dbReference>
<proteinExistence type="predicted"/>
<dbReference type="PROSITE" id="PS51704">
    <property type="entry name" value="GP_PDE"/>
    <property type="match status" value="1"/>
</dbReference>
<protein>
    <submittedName>
        <fullName evidence="2">Glycerophosphoryl diester phosphodiesterase</fullName>
    </submittedName>
</protein>
<dbReference type="Gene3D" id="3.20.20.190">
    <property type="entry name" value="Phosphatidylinositol (PI) phosphodiesterase"/>
    <property type="match status" value="1"/>
</dbReference>
<feature type="domain" description="GP-PDE" evidence="1">
    <location>
        <begin position="6"/>
        <end position="237"/>
    </location>
</feature>
<dbReference type="InterPro" id="IPR030395">
    <property type="entry name" value="GP_PDE_dom"/>
</dbReference>
<organism evidence="2 3">
    <name type="scientific">Magnetospirillum sulfuroxidans</name>
    <dbReference type="NCBI Taxonomy" id="611300"/>
    <lineage>
        <taxon>Bacteria</taxon>
        <taxon>Pseudomonadati</taxon>
        <taxon>Pseudomonadota</taxon>
        <taxon>Alphaproteobacteria</taxon>
        <taxon>Rhodospirillales</taxon>
        <taxon>Rhodospirillaceae</taxon>
        <taxon>Magnetospirillum</taxon>
    </lineage>
</organism>
<evidence type="ECO:0000313" key="2">
    <source>
        <dbReference type="EMBL" id="MBR9972302.1"/>
    </source>
</evidence>
<sequence length="241" mass="26036">MMSPLPPVIGHRGAAGLAPENTLASFALAADLGCAMVEFDVRLSADRVPVVFHDDILDRCTDGFGPVAALTLAQLKRLDAGGGQSIPTLAEVLTLCLERHLAVNIEIKPDGGRERETTDIALSAAGALWPSDRPLPLVSSFSGKALEWARQVAPHWPRGLLAERLPPAWRRLADVYGCATINLRHSWLTAARVAEIKASGLEVLAYTVNRKGRAEKLWFRGVSAVFSDRPDFLLGANIRMS</sequence>
<accession>A0ABS5ID01</accession>
<dbReference type="InterPro" id="IPR017946">
    <property type="entry name" value="PLC-like_Pdiesterase_TIM-brl"/>
</dbReference>
<dbReference type="EMBL" id="JAGTUF010000010">
    <property type="protein sequence ID" value="MBR9972302.1"/>
    <property type="molecule type" value="Genomic_DNA"/>
</dbReference>